<gene>
    <name evidence="2" type="ORF">CRG98_035576</name>
</gene>
<dbReference type="Gene3D" id="3.30.559.10">
    <property type="entry name" value="Chloramphenicol acetyltransferase-like domain"/>
    <property type="match status" value="3"/>
</dbReference>
<comment type="caution">
    <text evidence="2">The sequence shown here is derived from an EMBL/GenBank/DDBJ whole genome shotgun (WGS) entry which is preliminary data.</text>
</comment>
<reference evidence="2 3" key="1">
    <citation type="submission" date="2017-11" db="EMBL/GenBank/DDBJ databases">
        <title>De-novo sequencing of pomegranate (Punica granatum L.) genome.</title>
        <authorList>
            <person name="Akparov Z."/>
            <person name="Amiraslanov A."/>
            <person name="Hajiyeva S."/>
            <person name="Abbasov M."/>
            <person name="Kaur K."/>
            <person name="Hamwieh A."/>
            <person name="Solovyev V."/>
            <person name="Salamov A."/>
            <person name="Braich B."/>
            <person name="Kosarev P."/>
            <person name="Mahmoud A."/>
            <person name="Hajiyev E."/>
            <person name="Babayeva S."/>
            <person name="Izzatullayeva V."/>
            <person name="Mammadov A."/>
            <person name="Mammadov A."/>
            <person name="Sharifova S."/>
            <person name="Ojaghi J."/>
            <person name="Eynullazada K."/>
            <person name="Bayramov B."/>
            <person name="Abdulazimova A."/>
            <person name="Shahmuradov I."/>
        </authorList>
    </citation>
    <scope>NUCLEOTIDE SEQUENCE [LARGE SCALE GENOMIC DNA]</scope>
    <source>
        <strain evidence="3">cv. AG2017</strain>
        <tissue evidence="2">Leaf</tissue>
    </source>
</reference>
<sequence length="412" mass="45846">MGSENHTKDEFQVNITSKSILQATHSNPNSLNLALSNLDLLSGRFPVTYFYFYRNLATKNFTSIVEILKSSLTITLNHFYPFAGRIVQNPRTNEPEIVCDNTGALFLEAYADIALNETEFHNLDQFMKGKLVNIDPNFALQVQVTQFSCGGTSITFTFDHALGDASAFGKFLVSWSEIAQHKQISCMPDHRRNLRARNPPTYHPSLNQAFVKCTIEEILNIPTKEDILLKRLYHIDAASIDHLQKLASSKGQRTKIEALSAHIWKVMVGAIGEAHKECRMGWLVDGRTRMCRDSSLNSMSNYIGNVLSLAVGECHRPGLMLSRVVLGQGGPTLVLSSGRRFPVAELDFGFGSPILGTVCSTIERIGVAYMNQRPSARNDGSWTLSAIIWPKLAAVLESDPIFQPMSTKHLQL</sequence>
<dbReference type="PANTHER" id="PTHR31642">
    <property type="entry name" value="TRICHOTHECENE 3-O-ACETYLTRANSFERASE"/>
    <property type="match status" value="1"/>
</dbReference>
<name>A0A2I0IL07_PUNGR</name>
<dbReference type="STRING" id="22663.A0A2I0IL07"/>
<evidence type="ECO:0000256" key="1">
    <source>
        <dbReference type="ARBA" id="ARBA00009861"/>
    </source>
</evidence>
<protein>
    <submittedName>
        <fullName evidence="2">Uncharacterized protein</fullName>
    </submittedName>
</protein>
<accession>A0A2I0IL07</accession>
<dbReference type="Proteomes" id="UP000233551">
    <property type="component" value="Unassembled WGS sequence"/>
</dbReference>
<dbReference type="Pfam" id="PF02458">
    <property type="entry name" value="Transferase"/>
    <property type="match status" value="2"/>
</dbReference>
<dbReference type="GO" id="GO:0016747">
    <property type="term" value="F:acyltransferase activity, transferring groups other than amino-acyl groups"/>
    <property type="evidence" value="ECO:0007669"/>
    <property type="project" value="TreeGrafter"/>
</dbReference>
<evidence type="ECO:0000313" key="2">
    <source>
        <dbReference type="EMBL" id="PKI44046.1"/>
    </source>
</evidence>
<dbReference type="InterPro" id="IPR023213">
    <property type="entry name" value="CAT-like_dom_sf"/>
</dbReference>
<organism evidence="2 3">
    <name type="scientific">Punica granatum</name>
    <name type="common">Pomegranate</name>
    <dbReference type="NCBI Taxonomy" id="22663"/>
    <lineage>
        <taxon>Eukaryota</taxon>
        <taxon>Viridiplantae</taxon>
        <taxon>Streptophyta</taxon>
        <taxon>Embryophyta</taxon>
        <taxon>Tracheophyta</taxon>
        <taxon>Spermatophyta</taxon>
        <taxon>Magnoliopsida</taxon>
        <taxon>eudicotyledons</taxon>
        <taxon>Gunneridae</taxon>
        <taxon>Pentapetalae</taxon>
        <taxon>rosids</taxon>
        <taxon>malvids</taxon>
        <taxon>Myrtales</taxon>
        <taxon>Lythraceae</taxon>
        <taxon>Punica</taxon>
    </lineage>
</organism>
<comment type="similarity">
    <text evidence="1">Belongs to the plant acyltransferase family.</text>
</comment>
<evidence type="ECO:0000313" key="3">
    <source>
        <dbReference type="Proteomes" id="UP000233551"/>
    </source>
</evidence>
<dbReference type="PANTHER" id="PTHR31642:SF160">
    <property type="entry name" value="HXXXD-TYPE ACYL-TRANSFERASE FAMILY PROTEIN"/>
    <property type="match status" value="1"/>
</dbReference>
<dbReference type="EMBL" id="PGOL01002956">
    <property type="protein sequence ID" value="PKI44046.1"/>
    <property type="molecule type" value="Genomic_DNA"/>
</dbReference>
<proteinExistence type="inferred from homology"/>
<keyword evidence="3" id="KW-1185">Reference proteome</keyword>
<dbReference type="InterPro" id="IPR050317">
    <property type="entry name" value="Plant_Fungal_Acyltransferase"/>
</dbReference>
<dbReference type="AlphaFoldDB" id="A0A2I0IL07"/>